<dbReference type="Gene3D" id="3.40.640.10">
    <property type="entry name" value="Type I PLP-dependent aspartate aminotransferase-like (Major domain)"/>
    <property type="match status" value="1"/>
</dbReference>
<feature type="region of interest" description="Disordered" evidence="4">
    <location>
        <begin position="397"/>
        <end position="459"/>
    </location>
</feature>
<dbReference type="EMBL" id="JADKMA010000395">
    <property type="protein sequence ID" value="MBO8196687.1"/>
    <property type="molecule type" value="Genomic_DNA"/>
</dbReference>
<keyword evidence="6" id="KW-1185">Reference proteome</keyword>
<keyword evidence="2 3" id="KW-0663">Pyridoxal phosphate</keyword>
<accession>A0ABS3XNV4</accession>
<dbReference type="PANTHER" id="PTHR43713:SF3">
    <property type="entry name" value="GLUTAMATE-1-SEMIALDEHYDE 2,1-AMINOMUTASE 1, CHLOROPLASTIC-RELATED"/>
    <property type="match status" value="1"/>
</dbReference>
<dbReference type="CDD" id="cd00610">
    <property type="entry name" value="OAT_like"/>
    <property type="match status" value="1"/>
</dbReference>
<dbReference type="Gene3D" id="3.90.1150.10">
    <property type="entry name" value="Aspartate Aminotransferase, domain 1"/>
    <property type="match status" value="1"/>
</dbReference>
<evidence type="ECO:0000313" key="6">
    <source>
        <dbReference type="Proteomes" id="UP001519064"/>
    </source>
</evidence>
<dbReference type="Pfam" id="PF00202">
    <property type="entry name" value="Aminotran_3"/>
    <property type="match status" value="1"/>
</dbReference>
<dbReference type="InterPro" id="IPR015421">
    <property type="entry name" value="PyrdxlP-dep_Trfase_major"/>
</dbReference>
<keyword evidence="5" id="KW-0808">Transferase</keyword>
<dbReference type="InterPro" id="IPR005814">
    <property type="entry name" value="Aminotrans_3"/>
</dbReference>
<dbReference type="Proteomes" id="UP001519064">
    <property type="component" value="Unassembled WGS sequence"/>
</dbReference>
<evidence type="ECO:0000256" key="1">
    <source>
        <dbReference type="ARBA" id="ARBA00001933"/>
    </source>
</evidence>
<feature type="compositionally biased region" description="Low complexity" evidence="4">
    <location>
        <begin position="401"/>
        <end position="417"/>
    </location>
</feature>
<sequence>MLYPLAAREAHGSRMTDVDGNAYIDLTMGFGALLLGHEPEPVREAVQRHLAHGLRLGPREAVTGEVAELLAETTGAERVAFATTGTEANSAAVRLARAATGRSRIVMFRGSYHGHIDSVLGRPGGRDGTAVPVSKGIPDSAVSELTVLEYGSQEALDAIDQLGDTLAAVLVEPVQCRNPGLRPAAFLRALREITRKHGTVLLFDEMLTGLRAHPRGAQHHFGVEPDLATYGKALGSGFPIGAIAGRADLMDGVDGGFWQYGDDSRPPRETTFFGGTYMQHPLSMVAAHAVLSHLKEAGPGLQEQLNQRTDRFARELNTMLERDEFPLQVVNFGSMFRFRHRAEMELLYPHLLLRGVYVWEWRSCYLSTAHTDEDLHQAQEAVSGALRELRDSGWYPRSRTRAGAAARPAPAPKSSAPEPMPPGERPVPDFSISFFGDYPERSGAARPDGDRDVEGEGAG</sequence>
<comment type="cofactor">
    <cofactor evidence="1">
        <name>pyridoxal 5'-phosphate</name>
        <dbReference type="ChEBI" id="CHEBI:597326"/>
    </cofactor>
</comment>
<protein>
    <submittedName>
        <fullName evidence="5">Aminotransferase class III-fold pyridoxal phosphate-dependent enzyme</fullName>
    </submittedName>
</protein>
<organism evidence="5 6">
    <name type="scientific">Streptomyces oryzae</name>
    <dbReference type="NCBI Taxonomy" id="1434886"/>
    <lineage>
        <taxon>Bacteria</taxon>
        <taxon>Bacillati</taxon>
        <taxon>Actinomycetota</taxon>
        <taxon>Actinomycetes</taxon>
        <taxon>Kitasatosporales</taxon>
        <taxon>Streptomycetaceae</taxon>
        <taxon>Streptomyces</taxon>
    </lineage>
</organism>
<feature type="compositionally biased region" description="Basic and acidic residues" evidence="4">
    <location>
        <begin position="447"/>
        <end position="459"/>
    </location>
</feature>
<gene>
    <name evidence="5" type="ORF">ITI46_34420</name>
</gene>
<evidence type="ECO:0000256" key="3">
    <source>
        <dbReference type="RuleBase" id="RU003560"/>
    </source>
</evidence>
<comment type="caution">
    <text evidence="5">The sequence shown here is derived from an EMBL/GenBank/DDBJ whole genome shotgun (WGS) entry which is preliminary data.</text>
</comment>
<dbReference type="InterPro" id="IPR015424">
    <property type="entry name" value="PyrdxlP-dep_Trfase"/>
</dbReference>
<keyword evidence="5" id="KW-0032">Aminotransferase</keyword>
<dbReference type="GO" id="GO:0008483">
    <property type="term" value="F:transaminase activity"/>
    <property type="evidence" value="ECO:0007669"/>
    <property type="project" value="UniProtKB-KW"/>
</dbReference>
<comment type="similarity">
    <text evidence="3">Belongs to the class-III pyridoxal-phosphate-dependent aminotransferase family.</text>
</comment>
<reference evidence="5 6" key="1">
    <citation type="submission" date="2020-11" db="EMBL/GenBank/DDBJ databases">
        <title>Streptomyces spirodelae sp. nov., isolated from duckweed.</title>
        <authorList>
            <person name="Saimee Y."/>
            <person name="Duangmal K."/>
        </authorList>
    </citation>
    <scope>NUCLEOTIDE SEQUENCE [LARGE SCALE GENOMIC DNA]</scope>
    <source>
        <strain evidence="5 6">S16-07</strain>
    </source>
</reference>
<evidence type="ECO:0000256" key="2">
    <source>
        <dbReference type="ARBA" id="ARBA00022898"/>
    </source>
</evidence>
<evidence type="ECO:0000256" key="4">
    <source>
        <dbReference type="SAM" id="MobiDB-lite"/>
    </source>
</evidence>
<evidence type="ECO:0000313" key="5">
    <source>
        <dbReference type="EMBL" id="MBO8196687.1"/>
    </source>
</evidence>
<name>A0ABS3XNV4_9ACTN</name>
<proteinExistence type="inferred from homology"/>
<dbReference type="InterPro" id="IPR015422">
    <property type="entry name" value="PyrdxlP-dep_Trfase_small"/>
</dbReference>
<dbReference type="PANTHER" id="PTHR43713">
    <property type="entry name" value="GLUTAMATE-1-SEMIALDEHYDE 2,1-AMINOMUTASE"/>
    <property type="match status" value="1"/>
</dbReference>
<dbReference type="SUPFAM" id="SSF53383">
    <property type="entry name" value="PLP-dependent transferases"/>
    <property type="match status" value="1"/>
</dbReference>
<feature type="non-terminal residue" evidence="5">
    <location>
        <position position="459"/>
    </location>
</feature>